<proteinExistence type="predicted"/>
<dbReference type="AlphaFoldDB" id="A0AAD9ETD3"/>
<name>A0AAD9ETD3_DISEL</name>
<organism evidence="1 2">
    <name type="scientific">Dissostichus eleginoides</name>
    <name type="common">Patagonian toothfish</name>
    <name type="synonym">Dissostichus amissus</name>
    <dbReference type="NCBI Taxonomy" id="100907"/>
    <lineage>
        <taxon>Eukaryota</taxon>
        <taxon>Metazoa</taxon>
        <taxon>Chordata</taxon>
        <taxon>Craniata</taxon>
        <taxon>Vertebrata</taxon>
        <taxon>Euteleostomi</taxon>
        <taxon>Actinopterygii</taxon>
        <taxon>Neopterygii</taxon>
        <taxon>Teleostei</taxon>
        <taxon>Neoteleostei</taxon>
        <taxon>Acanthomorphata</taxon>
        <taxon>Eupercaria</taxon>
        <taxon>Perciformes</taxon>
        <taxon>Notothenioidei</taxon>
        <taxon>Nototheniidae</taxon>
        <taxon>Dissostichus</taxon>
    </lineage>
</organism>
<dbReference type="Proteomes" id="UP001228049">
    <property type="component" value="Unassembled WGS sequence"/>
</dbReference>
<accession>A0AAD9ETD3</accession>
<reference evidence="1" key="1">
    <citation type="submission" date="2023-04" db="EMBL/GenBank/DDBJ databases">
        <title>Chromosome-level genome of Chaenocephalus aceratus.</title>
        <authorList>
            <person name="Park H."/>
        </authorList>
    </citation>
    <scope>NUCLEOTIDE SEQUENCE</scope>
    <source>
        <strain evidence="1">DE</strain>
        <tissue evidence="1">Muscle</tissue>
    </source>
</reference>
<gene>
    <name evidence="1" type="ORF">KUDE01_002213</name>
</gene>
<feature type="non-terminal residue" evidence="1">
    <location>
        <position position="1"/>
    </location>
</feature>
<comment type="caution">
    <text evidence="1">The sequence shown here is derived from an EMBL/GenBank/DDBJ whole genome shotgun (WGS) entry which is preliminary data.</text>
</comment>
<evidence type="ECO:0000313" key="2">
    <source>
        <dbReference type="Proteomes" id="UP001228049"/>
    </source>
</evidence>
<sequence>IFLAVQRDEFTPTVGLLFLLVNAEPTPRHPILCIAFSLIVGVNFEQIHYSTASALWSITGPDYAQFTKLKPCIVNVEILRNKSPLQ</sequence>
<feature type="non-terminal residue" evidence="1">
    <location>
        <position position="86"/>
    </location>
</feature>
<keyword evidence="2" id="KW-1185">Reference proteome</keyword>
<evidence type="ECO:0000313" key="1">
    <source>
        <dbReference type="EMBL" id="KAK1876892.1"/>
    </source>
</evidence>
<dbReference type="EMBL" id="JASDAP010000028">
    <property type="protein sequence ID" value="KAK1876892.1"/>
    <property type="molecule type" value="Genomic_DNA"/>
</dbReference>
<protein>
    <submittedName>
        <fullName evidence="1">Uncharacterized protein</fullName>
    </submittedName>
</protein>